<evidence type="ECO:0000256" key="8">
    <source>
        <dbReference type="ARBA" id="ARBA00023136"/>
    </source>
</evidence>
<accession>A0A9Q7A9Y5</accession>
<evidence type="ECO:0000256" key="1">
    <source>
        <dbReference type="ARBA" id="ARBA00004651"/>
    </source>
</evidence>
<evidence type="ECO:0000256" key="4">
    <source>
        <dbReference type="ARBA" id="ARBA00022475"/>
    </source>
</evidence>
<keyword evidence="8 9" id="KW-0472">Membrane</keyword>
<evidence type="ECO:0000313" key="10">
    <source>
        <dbReference type="EMBL" id="QTX33001.1"/>
    </source>
</evidence>
<evidence type="ECO:0000256" key="2">
    <source>
        <dbReference type="ARBA" id="ARBA00004953"/>
    </source>
</evidence>
<comment type="subcellular location">
    <subcellularLocation>
        <location evidence="1 9">Cell membrane</location>
        <topology evidence="1 9">Multi-pass membrane protein</topology>
    </subcellularLocation>
</comment>
<evidence type="ECO:0000256" key="5">
    <source>
        <dbReference type="ARBA" id="ARBA00022573"/>
    </source>
</evidence>
<gene>
    <name evidence="9 10" type="primary">cobD</name>
    <name evidence="10" type="ORF">KAR29_03565</name>
</gene>
<comment type="caution">
    <text evidence="9">Lacks conserved residue(s) required for the propagation of feature annotation.</text>
</comment>
<dbReference type="KEGG" id="aram:KAR29_03565"/>
<keyword evidence="6 9" id="KW-0812">Transmembrane</keyword>
<comment type="similarity">
    <text evidence="3 9">Belongs to the CobD/CbiB family.</text>
</comment>
<dbReference type="PANTHER" id="PTHR34308">
    <property type="entry name" value="COBALAMIN BIOSYNTHESIS PROTEIN CBIB"/>
    <property type="match status" value="1"/>
</dbReference>
<keyword evidence="7 9" id="KW-1133">Transmembrane helix</keyword>
<evidence type="ECO:0000313" key="11">
    <source>
        <dbReference type="Proteomes" id="UP000671879"/>
    </source>
</evidence>
<dbReference type="EMBL" id="CP072943">
    <property type="protein sequence ID" value="QTX33001.1"/>
    <property type="molecule type" value="Genomic_DNA"/>
</dbReference>
<dbReference type="InterPro" id="IPR004485">
    <property type="entry name" value="Cobalamin_biosynth_CobD/CbiB"/>
</dbReference>
<keyword evidence="11" id="KW-1185">Reference proteome</keyword>
<comment type="pathway">
    <text evidence="2 9">Cofactor biosynthesis; adenosylcobalamin biosynthesis.</text>
</comment>
<evidence type="ECO:0000256" key="9">
    <source>
        <dbReference type="HAMAP-Rule" id="MF_00024"/>
    </source>
</evidence>
<dbReference type="GO" id="GO:0005886">
    <property type="term" value="C:plasma membrane"/>
    <property type="evidence" value="ECO:0007669"/>
    <property type="project" value="UniProtKB-SubCell"/>
</dbReference>
<feature type="transmembrane region" description="Helical" evidence="9">
    <location>
        <begin position="290"/>
        <end position="309"/>
    </location>
</feature>
<evidence type="ECO:0000256" key="3">
    <source>
        <dbReference type="ARBA" id="ARBA00006263"/>
    </source>
</evidence>
<proteinExistence type="inferred from homology"/>
<keyword evidence="4 9" id="KW-1003">Cell membrane</keyword>
<dbReference type="RefSeq" id="WP_274374269.1">
    <property type="nucleotide sequence ID" value="NZ_CP072943.1"/>
</dbReference>
<dbReference type="GO" id="GO:0015420">
    <property type="term" value="F:ABC-type vitamin B12 transporter activity"/>
    <property type="evidence" value="ECO:0007669"/>
    <property type="project" value="UniProtKB-UniRule"/>
</dbReference>
<protein>
    <recommendedName>
        <fullName evidence="9">Cobalamin biosynthesis protein CobD</fullName>
    </recommendedName>
</protein>
<name>A0A9Q7A9Y5_9BACT</name>
<dbReference type="PANTHER" id="PTHR34308:SF1">
    <property type="entry name" value="COBALAMIN BIOSYNTHESIS PROTEIN CBIB"/>
    <property type="match status" value="1"/>
</dbReference>
<comment type="function">
    <text evidence="9">Converts cobyric acid to cobinamide by the addition of aminopropanol on the F carboxylic group.</text>
</comment>
<dbReference type="GO" id="GO:0009236">
    <property type="term" value="P:cobalamin biosynthetic process"/>
    <property type="evidence" value="ECO:0007669"/>
    <property type="project" value="UniProtKB-UniRule"/>
</dbReference>
<evidence type="ECO:0000256" key="7">
    <source>
        <dbReference type="ARBA" id="ARBA00022989"/>
    </source>
</evidence>
<sequence>MSVEALLLALTLDFLLGDPQWPLHPVRLVGRVATSLEGACRRLPLGGRLQGTIFLVAVEATALLPLAGALLVNAFFPLPWVFEGIVLYFALGGSALGREVRRIAEAFRRGRLDEARKVLSFLVSRDTEAMGEEAVASSGLETLSENFSDAFAAPLLYALLGGPLLAWAHRTANTLDAMVGYKTERYRDFGWASARFDDILGWGPARLSAAVISLASPLVGGEVKEAWTTAFRDGPLLESPNSGFPMAAFAGALRRRLCGPVSYFGSVEEKPFVGSGPGPDGLDLERGLSLYWAASLLLALFVVLAGALLS</sequence>
<organism evidence="10 11">
    <name type="scientific">Aminithiophilus ramosus</name>
    <dbReference type="NCBI Taxonomy" id="3029084"/>
    <lineage>
        <taxon>Bacteria</taxon>
        <taxon>Thermotogati</taxon>
        <taxon>Synergistota</taxon>
        <taxon>Synergistia</taxon>
        <taxon>Synergistales</taxon>
        <taxon>Aminithiophilaceae</taxon>
        <taxon>Aminithiophilus</taxon>
    </lineage>
</organism>
<dbReference type="Pfam" id="PF03186">
    <property type="entry name" value="CobD_Cbib"/>
    <property type="match status" value="1"/>
</dbReference>
<dbReference type="HAMAP" id="MF_00024">
    <property type="entry name" value="CobD_CbiB"/>
    <property type="match status" value="1"/>
</dbReference>
<reference evidence="11" key="1">
    <citation type="submission" date="2021-04" db="EMBL/GenBank/DDBJ databases">
        <title>A novel Synergistetes isolate from a pyrite-forming mixed culture.</title>
        <authorList>
            <person name="Bunk B."/>
            <person name="Sproer C."/>
            <person name="Spring S."/>
            <person name="Pester M."/>
        </authorList>
    </citation>
    <scope>NUCLEOTIDE SEQUENCE [LARGE SCALE GENOMIC DNA]</scope>
    <source>
        <strain evidence="11">J.5.4.2-T.3.5.2</strain>
    </source>
</reference>
<dbReference type="GO" id="GO:0048472">
    <property type="term" value="F:threonine-phosphate decarboxylase activity"/>
    <property type="evidence" value="ECO:0007669"/>
    <property type="project" value="InterPro"/>
</dbReference>
<keyword evidence="5 9" id="KW-0169">Cobalamin biosynthesis</keyword>
<evidence type="ECO:0000256" key="6">
    <source>
        <dbReference type="ARBA" id="ARBA00022692"/>
    </source>
</evidence>
<dbReference type="Proteomes" id="UP000671879">
    <property type="component" value="Chromosome"/>
</dbReference>
<dbReference type="NCBIfam" id="TIGR00380">
    <property type="entry name" value="cobal_cbiB"/>
    <property type="match status" value="1"/>
</dbReference>
<dbReference type="AlphaFoldDB" id="A0A9Q7A9Y5"/>